<dbReference type="SUPFAM" id="SSF47226">
    <property type="entry name" value="Histidine-containing phosphotransfer domain, HPT domain"/>
    <property type="match status" value="2"/>
</dbReference>
<dbReference type="Gene3D" id="1.20.120.160">
    <property type="entry name" value="HPT domain"/>
    <property type="match status" value="1"/>
</dbReference>
<dbReference type="OrthoDB" id="1673781at2759"/>
<protein>
    <recommendedName>
        <fullName evidence="2">HPt domain-containing protein</fullName>
    </recommendedName>
</protein>
<dbReference type="Pfam" id="PF01627">
    <property type="entry name" value="Hpt"/>
    <property type="match status" value="1"/>
</dbReference>
<dbReference type="InterPro" id="IPR008207">
    <property type="entry name" value="Sig_transdc_His_kin_Hpt_dom"/>
</dbReference>
<proteinExistence type="predicted"/>
<dbReference type="AlphaFoldDB" id="A0A507D6E6"/>
<keyword evidence="1" id="KW-0597">Phosphoprotein</keyword>
<dbReference type="EMBL" id="QEAP01001341">
    <property type="protein sequence ID" value="TPX46867.1"/>
    <property type="molecule type" value="Genomic_DNA"/>
</dbReference>
<feature type="modified residue" description="Phosphohistidine" evidence="1">
    <location>
        <position position="133"/>
    </location>
</feature>
<keyword evidence="4" id="KW-1185">Reference proteome</keyword>
<comment type="caution">
    <text evidence="3">The sequence shown here is derived from an EMBL/GenBank/DDBJ whole genome shotgun (WGS) entry which is preliminary data.</text>
</comment>
<evidence type="ECO:0000313" key="3">
    <source>
        <dbReference type="EMBL" id="TPX46867.1"/>
    </source>
</evidence>
<evidence type="ECO:0000259" key="2">
    <source>
        <dbReference type="PROSITE" id="PS50894"/>
    </source>
</evidence>
<evidence type="ECO:0000256" key="1">
    <source>
        <dbReference type="PROSITE-ProRule" id="PRU00110"/>
    </source>
</evidence>
<reference evidence="3 4" key="1">
    <citation type="journal article" date="2019" name="Sci. Rep.">
        <title>Comparative genomics of chytrid fungi reveal insights into the obligate biotrophic and pathogenic lifestyle of Synchytrium endobioticum.</title>
        <authorList>
            <person name="van de Vossenberg B.T.L.H."/>
            <person name="Warris S."/>
            <person name="Nguyen H.D.T."/>
            <person name="van Gent-Pelzer M.P.E."/>
            <person name="Joly D.L."/>
            <person name="van de Geest H.C."/>
            <person name="Bonants P.J.M."/>
            <person name="Smith D.S."/>
            <person name="Levesque C.A."/>
            <person name="van der Lee T.A.J."/>
        </authorList>
    </citation>
    <scope>NUCLEOTIDE SEQUENCE [LARGE SCALE GENOMIC DNA]</scope>
    <source>
        <strain evidence="3 4">CBS 675.73</strain>
    </source>
</reference>
<gene>
    <name evidence="3" type="ORF">CcCBS67573_g10289</name>
</gene>
<feature type="domain" description="HPt" evidence="2">
    <location>
        <begin position="92"/>
        <end position="200"/>
    </location>
</feature>
<evidence type="ECO:0000313" key="4">
    <source>
        <dbReference type="Proteomes" id="UP000320333"/>
    </source>
</evidence>
<dbReference type="GO" id="GO:0000160">
    <property type="term" value="P:phosphorelay signal transduction system"/>
    <property type="evidence" value="ECO:0007669"/>
    <property type="project" value="InterPro"/>
</dbReference>
<dbReference type="PROSITE" id="PS50894">
    <property type="entry name" value="HPT"/>
    <property type="match status" value="1"/>
</dbReference>
<dbReference type="Proteomes" id="UP000320333">
    <property type="component" value="Unassembled WGS sequence"/>
</dbReference>
<dbReference type="InterPro" id="IPR036641">
    <property type="entry name" value="HPT_dom_sf"/>
</dbReference>
<accession>A0A507D6E6</accession>
<name>A0A507D6E6_9FUNG</name>
<organism evidence="3 4">
    <name type="scientific">Chytriomyces confervae</name>
    <dbReference type="NCBI Taxonomy" id="246404"/>
    <lineage>
        <taxon>Eukaryota</taxon>
        <taxon>Fungi</taxon>
        <taxon>Fungi incertae sedis</taxon>
        <taxon>Chytridiomycota</taxon>
        <taxon>Chytridiomycota incertae sedis</taxon>
        <taxon>Chytridiomycetes</taxon>
        <taxon>Chytridiales</taxon>
        <taxon>Chytriomycetaceae</taxon>
        <taxon>Chytriomyces</taxon>
    </lineage>
</organism>
<sequence>MSASNEADVVDRSVFDGLLDMDDDPVRREFSRDIAQQYCQQTKGALAEIQHALHRRHMPPDESALLPDFARPALARTIPSRRSRLPLASERVPRLREQWNLYVIPLEKSASKSTHNASFSRNNDIESLGRLGHFQKGSSAALGLRKVRNTCEQIQHLGRRIDKDGNALRLSDAEILEHLDRLVRQLFVVNREAENWLREFFKF</sequence>
<dbReference type="STRING" id="246404.A0A507D6E6"/>